<dbReference type="Proteomes" id="UP000663829">
    <property type="component" value="Unassembled WGS sequence"/>
</dbReference>
<name>A0A814J5P5_9BILA</name>
<organism evidence="4 6">
    <name type="scientific">Didymodactylos carnosus</name>
    <dbReference type="NCBI Taxonomy" id="1234261"/>
    <lineage>
        <taxon>Eukaryota</taxon>
        <taxon>Metazoa</taxon>
        <taxon>Spiralia</taxon>
        <taxon>Gnathifera</taxon>
        <taxon>Rotifera</taxon>
        <taxon>Eurotatoria</taxon>
        <taxon>Bdelloidea</taxon>
        <taxon>Philodinida</taxon>
        <taxon>Philodinidae</taxon>
        <taxon>Didymodactylos</taxon>
    </lineage>
</organism>
<dbReference type="CDD" id="cd00054">
    <property type="entry name" value="EGF_CA"/>
    <property type="match status" value="1"/>
</dbReference>
<protein>
    <recommendedName>
        <fullName evidence="3">EGF-like domain-containing protein</fullName>
    </recommendedName>
</protein>
<sequence length="408" mass="43298">STDLTRSQFEMSAWGEPAASSVTRIKKDRIAGTTALKVMFAVVVVASVAAFTIPIAVILGKKPISESIAACTINPCQNGGICSVNSTTSPYYQCSCALGTSGVNCSTSVGNLTWNTTGVVVITITDVPFQNGIYIKNGIIYTGNSGGGVSGQIIKTTSSLNSTVYPYTTSVVVTGLASPTWPIIDSQGVYMYIPDTDVNTVYRYFLGSSTTTNYSVLMHNSAAQSSVDMFIAFDSTESNIYVSDDRNNRVLMYPVNATNATIGLLVAGSNSSGNAATQLSGNQGIYYDPASNYLYIANLNGHSVSRWTPGASNGTFIIGIPGSSGSALTKLNQPFSVTMDKYSNLYVADYGNHRVMGYCAGTYTNNLSSGISLLGNLGYGPQNIAFDSSMNLYLNDWDNNLVYKFAKL</sequence>
<comment type="caution">
    <text evidence="1">Lacks conserved residue(s) required for the propagation of feature annotation.</text>
</comment>
<proteinExistence type="predicted"/>
<dbReference type="PROSITE" id="PS00022">
    <property type="entry name" value="EGF_1"/>
    <property type="match status" value="1"/>
</dbReference>
<dbReference type="PANTHER" id="PTHR24104">
    <property type="entry name" value="E3 UBIQUITIN-PROTEIN LIGASE NHLRC1-RELATED"/>
    <property type="match status" value="1"/>
</dbReference>
<keyword evidence="2" id="KW-0812">Transmembrane</keyword>
<reference evidence="4" key="1">
    <citation type="submission" date="2021-02" db="EMBL/GenBank/DDBJ databases">
        <authorList>
            <person name="Nowell W R."/>
        </authorList>
    </citation>
    <scope>NUCLEOTIDE SEQUENCE</scope>
</reference>
<dbReference type="Gene3D" id="2.10.25.10">
    <property type="entry name" value="Laminin"/>
    <property type="match status" value="1"/>
</dbReference>
<dbReference type="AlphaFoldDB" id="A0A814J5P5"/>
<dbReference type="CDD" id="cd05819">
    <property type="entry name" value="NHL"/>
    <property type="match status" value="1"/>
</dbReference>
<evidence type="ECO:0000256" key="2">
    <source>
        <dbReference type="SAM" id="Phobius"/>
    </source>
</evidence>
<keyword evidence="1" id="KW-1015">Disulfide bond</keyword>
<dbReference type="Gene3D" id="2.120.10.30">
    <property type="entry name" value="TolB, C-terminal domain"/>
    <property type="match status" value="2"/>
</dbReference>
<accession>A0A814J5P5</accession>
<dbReference type="PANTHER" id="PTHR24104:SF25">
    <property type="entry name" value="PROTEIN LIN-41"/>
    <property type="match status" value="1"/>
</dbReference>
<evidence type="ECO:0000313" key="5">
    <source>
        <dbReference type="EMBL" id="CAF3803714.1"/>
    </source>
</evidence>
<dbReference type="OrthoDB" id="10044505at2759"/>
<feature type="domain" description="EGF-like" evidence="3">
    <location>
        <begin position="67"/>
        <end position="106"/>
    </location>
</feature>
<evidence type="ECO:0000313" key="4">
    <source>
        <dbReference type="EMBL" id="CAF1032959.1"/>
    </source>
</evidence>
<dbReference type="EMBL" id="CAJNOQ010003859">
    <property type="protein sequence ID" value="CAF1032959.1"/>
    <property type="molecule type" value="Genomic_DNA"/>
</dbReference>
<gene>
    <name evidence="4" type="ORF">GPM918_LOCUS15374</name>
    <name evidence="5" type="ORF">SRO942_LOCUS15374</name>
</gene>
<dbReference type="PROSITE" id="PS50026">
    <property type="entry name" value="EGF_3"/>
    <property type="match status" value="1"/>
</dbReference>
<feature type="transmembrane region" description="Helical" evidence="2">
    <location>
        <begin position="34"/>
        <end position="59"/>
    </location>
</feature>
<evidence type="ECO:0000313" key="6">
    <source>
        <dbReference type="Proteomes" id="UP000663829"/>
    </source>
</evidence>
<dbReference type="EMBL" id="CAJOBC010003859">
    <property type="protein sequence ID" value="CAF3803714.1"/>
    <property type="molecule type" value="Genomic_DNA"/>
</dbReference>
<dbReference type="GO" id="GO:0008270">
    <property type="term" value="F:zinc ion binding"/>
    <property type="evidence" value="ECO:0007669"/>
    <property type="project" value="UniProtKB-KW"/>
</dbReference>
<dbReference type="SUPFAM" id="SSF63825">
    <property type="entry name" value="YWTD domain"/>
    <property type="match status" value="1"/>
</dbReference>
<dbReference type="Proteomes" id="UP000681722">
    <property type="component" value="Unassembled WGS sequence"/>
</dbReference>
<dbReference type="InterPro" id="IPR000742">
    <property type="entry name" value="EGF"/>
</dbReference>
<keyword evidence="2" id="KW-1133">Transmembrane helix</keyword>
<feature type="non-terminal residue" evidence="4">
    <location>
        <position position="1"/>
    </location>
</feature>
<evidence type="ECO:0000259" key="3">
    <source>
        <dbReference type="PROSITE" id="PS50026"/>
    </source>
</evidence>
<keyword evidence="6" id="KW-1185">Reference proteome</keyword>
<keyword evidence="2" id="KW-0472">Membrane</keyword>
<comment type="caution">
    <text evidence="4">The sequence shown here is derived from an EMBL/GenBank/DDBJ whole genome shotgun (WGS) entry which is preliminary data.</text>
</comment>
<dbReference type="InterPro" id="IPR050952">
    <property type="entry name" value="TRIM-NHL_E3_ligases"/>
</dbReference>
<evidence type="ECO:0000256" key="1">
    <source>
        <dbReference type="PROSITE-ProRule" id="PRU00076"/>
    </source>
</evidence>
<keyword evidence="1" id="KW-0245">EGF-like domain</keyword>
<feature type="disulfide bond" evidence="1">
    <location>
        <begin position="96"/>
        <end position="105"/>
    </location>
</feature>
<dbReference type="InterPro" id="IPR011042">
    <property type="entry name" value="6-blade_b-propeller_TolB-like"/>
</dbReference>
<dbReference type="SUPFAM" id="SSF57196">
    <property type="entry name" value="EGF/Laminin"/>
    <property type="match status" value="1"/>
</dbReference>